<accession>A0A9W7EDA9</accession>
<dbReference type="NCBIfam" id="TIGR02961">
    <property type="entry name" value="allantoicase"/>
    <property type="match status" value="1"/>
</dbReference>
<evidence type="ECO:0000313" key="4">
    <source>
        <dbReference type="Proteomes" id="UP001165085"/>
    </source>
</evidence>
<dbReference type="AlphaFoldDB" id="A0A9W7EDA9"/>
<dbReference type="InterPro" id="IPR008979">
    <property type="entry name" value="Galactose-bd-like_sf"/>
</dbReference>
<gene>
    <name evidence="3" type="ORF">TrST_g3990</name>
</gene>
<protein>
    <recommendedName>
        <fullName evidence="2">Allantoicase domain-containing protein</fullName>
    </recommendedName>
</protein>
<dbReference type="SUPFAM" id="SSF49785">
    <property type="entry name" value="Galactose-binding domain-like"/>
    <property type="match status" value="2"/>
</dbReference>
<name>A0A9W7EDA9_9STRA</name>
<dbReference type="InterPro" id="IPR005164">
    <property type="entry name" value="Allantoicase"/>
</dbReference>
<evidence type="ECO:0000259" key="2">
    <source>
        <dbReference type="Pfam" id="PF03561"/>
    </source>
</evidence>
<dbReference type="PANTHER" id="PTHR12045">
    <property type="entry name" value="ALLANTOICASE"/>
    <property type="match status" value="1"/>
</dbReference>
<dbReference type="Proteomes" id="UP001165085">
    <property type="component" value="Unassembled WGS sequence"/>
</dbReference>
<dbReference type="GO" id="GO:0004037">
    <property type="term" value="F:allantoicase activity"/>
    <property type="evidence" value="ECO:0007669"/>
    <property type="project" value="InterPro"/>
</dbReference>
<dbReference type="InterPro" id="IPR015908">
    <property type="entry name" value="Allantoicase_dom"/>
</dbReference>
<sequence>MAEKVAFSRDTCIDLSSKSLGANVLFATDEWFAVCENLLTQAPPTFDPDAFHEWGKVMDGWESRRRREPGHDWCVIKLPYTSKPMGLELDTAFFTGNYVPRISVQGANLEGVEGDGWIVGGRERVERGGGVIGTCMTPEDVELAGKQCEEIGEWHNLLSQTPLRSGVPETRLHLFDVECQKPITHVRVNYFPDGGLARIKLFGYVTRGSLEGVQGELSSVVYGGRGLGCSNQHYGVPSNLLRVHTGVDMGDGWETARQLNRPPIIKRDPETGLVDTPLHDWCVLRMGCVVGGVEKLVIDTKWFRGNYPESVQIDCVYAPKGLGDGEGVEWKPLLPRRRSGADQLFTYGRDDLALKEGQKITHLKLYIFPDGGVSRVRLFGTGQGKIEDDEDDT</sequence>
<comment type="similarity">
    <text evidence="1">Belongs to the allantoicase family.</text>
</comment>
<reference evidence="4" key="1">
    <citation type="journal article" date="2023" name="Commun. Biol.">
        <title>Genome analysis of Parmales, the sister group of diatoms, reveals the evolutionary specialization of diatoms from phago-mixotrophs to photoautotrophs.</title>
        <authorList>
            <person name="Ban H."/>
            <person name="Sato S."/>
            <person name="Yoshikawa S."/>
            <person name="Yamada K."/>
            <person name="Nakamura Y."/>
            <person name="Ichinomiya M."/>
            <person name="Sato N."/>
            <person name="Blanc-Mathieu R."/>
            <person name="Endo H."/>
            <person name="Kuwata A."/>
            <person name="Ogata H."/>
        </authorList>
    </citation>
    <scope>NUCLEOTIDE SEQUENCE [LARGE SCALE GENOMIC DNA]</scope>
    <source>
        <strain evidence="4">NIES 3701</strain>
    </source>
</reference>
<dbReference type="OrthoDB" id="10266039at2759"/>
<dbReference type="PIRSF" id="PIRSF016516">
    <property type="entry name" value="Allantoicase"/>
    <property type="match status" value="1"/>
</dbReference>
<dbReference type="PANTHER" id="PTHR12045:SF3">
    <property type="entry name" value="INACTIVE ALLANTOICASE-RELATED"/>
    <property type="match status" value="1"/>
</dbReference>
<dbReference type="Gene3D" id="2.60.120.260">
    <property type="entry name" value="Galactose-binding domain-like"/>
    <property type="match status" value="2"/>
</dbReference>
<evidence type="ECO:0000256" key="1">
    <source>
        <dbReference type="ARBA" id="ARBA00009242"/>
    </source>
</evidence>
<dbReference type="Pfam" id="PF03561">
    <property type="entry name" value="Allantoicase"/>
    <property type="match status" value="2"/>
</dbReference>
<feature type="domain" description="Allantoicase" evidence="2">
    <location>
        <begin position="21"/>
        <end position="205"/>
    </location>
</feature>
<comment type="caution">
    <text evidence="3">The sequence shown here is derived from an EMBL/GenBank/DDBJ whole genome shotgun (WGS) entry which is preliminary data.</text>
</comment>
<feature type="domain" description="Allantoicase" evidence="2">
    <location>
        <begin position="223"/>
        <end position="381"/>
    </location>
</feature>
<dbReference type="EMBL" id="BRXY01000181">
    <property type="protein sequence ID" value="GMH74657.1"/>
    <property type="molecule type" value="Genomic_DNA"/>
</dbReference>
<evidence type="ECO:0000313" key="3">
    <source>
        <dbReference type="EMBL" id="GMH74657.1"/>
    </source>
</evidence>
<proteinExistence type="inferred from homology"/>
<organism evidence="3 4">
    <name type="scientific">Triparma strigata</name>
    <dbReference type="NCBI Taxonomy" id="1606541"/>
    <lineage>
        <taxon>Eukaryota</taxon>
        <taxon>Sar</taxon>
        <taxon>Stramenopiles</taxon>
        <taxon>Ochrophyta</taxon>
        <taxon>Bolidophyceae</taxon>
        <taxon>Parmales</taxon>
        <taxon>Triparmaceae</taxon>
        <taxon>Triparma</taxon>
    </lineage>
</organism>
<keyword evidence="4" id="KW-1185">Reference proteome</keyword>
<dbReference type="GO" id="GO:0000256">
    <property type="term" value="P:allantoin catabolic process"/>
    <property type="evidence" value="ECO:0007669"/>
    <property type="project" value="InterPro"/>
</dbReference>